<dbReference type="Proteomes" id="UP000176740">
    <property type="component" value="Unassembled WGS sequence"/>
</dbReference>
<evidence type="ECO:0000313" key="1">
    <source>
        <dbReference type="EMBL" id="OGD98081.1"/>
    </source>
</evidence>
<reference evidence="1 2" key="1">
    <citation type="journal article" date="2016" name="Nat. Commun.">
        <title>Thousands of microbial genomes shed light on interconnected biogeochemical processes in an aquifer system.</title>
        <authorList>
            <person name="Anantharaman K."/>
            <person name="Brown C.T."/>
            <person name="Hug L.A."/>
            <person name="Sharon I."/>
            <person name="Castelle C.J."/>
            <person name="Probst A.J."/>
            <person name="Thomas B.C."/>
            <person name="Singh A."/>
            <person name="Wilkins M.J."/>
            <person name="Karaoz U."/>
            <person name="Brodie E.L."/>
            <person name="Williams K.H."/>
            <person name="Hubbard S.S."/>
            <person name="Banfield J.F."/>
        </authorList>
    </citation>
    <scope>NUCLEOTIDE SEQUENCE [LARGE SCALE GENOMIC DNA]</scope>
</reference>
<evidence type="ECO:0008006" key="3">
    <source>
        <dbReference type="Google" id="ProtNLM"/>
    </source>
</evidence>
<name>A0A1F5H1U9_9BACT</name>
<dbReference type="AlphaFoldDB" id="A0A1F5H1U9"/>
<gene>
    <name evidence="1" type="ORF">A3A49_00415</name>
</gene>
<accession>A0A1F5H1U9</accession>
<dbReference type="EMBL" id="MFBO01000017">
    <property type="protein sequence ID" value="OGD98081.1"/>
    <property type="molecule type" value="Genomic_DNA"/>
</dbReference>
<evidence type="ECO:0000313" key="2">
    <source>
        <dbReference type="Proteomes" id="UP000176740"/>
    </source>
</evidence>
<sequence>MKEVLNPVSPEQRPPLIIRNALVAHAIAFVADRILKSGITLEGRELLKNLIIRACHGGRVSISRELPFIYKESELRIEVDGQQFIPSFGSTVFIGNHTRGGPLWNNAQYIEMAKQGYDMRVDVEDEEIREPFVIMQKGLGGWFGKRYATGIFYNLAASALNCEIVSIAKFDRNKHNRDGKEIINHQGLSPTAVQRIIDGGASLWFPQGRHRDPNDFDFPERKANGFLGKVHDRDRHVQLVPLRSIPDSKGNIKIVFGQSVDIGHVVASGGINYFAQKHIVPLG</sequence>
<protein>
    <recommendedName>
        <fullName evidence="3">Phospholipid/glycerol acyltransferase domain-containing protein</fullName>
    </recommendedName>
</protein>
<organism evidence="1 2">
    <name type="scientific">Candidatus Curtissbacteria bacterium RIFCSPLOWO2_01_FULL_38_11b</name>
    <dbReference type="NCBI Taxonomy" id="1797725"/>
    <lineage>
        <taxon>Bacteria</taxon>
        <taxon>Candidatus Curtissiibacteriota</taxon>
    </lineage>
</organism>
<comment type="caution">
    <text evidence="1">The sequence shown here is derived from an EMBL/GenBank/DDBJ whole genome shotgun (WGS) entry which is preliminary data.</text>
</comment>
<proteinExistence type="predicted"/>